<evidence type="ECO:0000256" key="1">
    <source>
        <dbReference type="SAM" id="Phobius"/>
    </source>
</evidence>
<feature type="domain" description="DUF5652" evidence="2">
    <location>
        <begin position="15"/>
        <end position="71"/>
    </location>
</feature>
<evidence type="ECO:0000259" key="2">
    <source>
        <dbReference type="Pfam" id="PF18893"/>
    </source>
</evidence>
<dbReference type="InterPro" id="IPR043712">
    <property type="entry name" value="DUF5652"/>
</dbReference>
<keyword evidence="1" id="KW-0472">Membrane</keyword>
<name>A0A1F5H344_9BACT</name>
<proteinExistence type="predicted"/>
<dbReference type="Pfam" id="PF18893">
    <property type="entry name" value="DUF5652"/>
    <property type="match status" value="1"/>
</dbReference>
<keyword evidence="1" id="KW-1133">Transmembrane helix</keyword>
<gene>
    <name evidence="3" type="ORF">A3B54_05335</name>
</gene>
<feature type="transmembrane region" description="Helical" evidence="1">
    <location>
        <begin position="45"/>
        <end position="68"/>
    </location>
</feature>
<comment type="caution">
    <text evidence="3">The sequence shown here is derived from an EMBL/GenBank/DDBJ whole genome shotgun (WGS) entry which is preliminary data.</text>
</comment>
<keyword evidence="1" id="KW-0812">Transmembrane</keyword>
<organism evidence="3 4">
    <name type="scientific">Candidatus Curtissbacteria bacterium RIFCSPLOWO2_01_FULL_42_50</name>
    <dbReference type="NCBI Taxonomy" id="1797730"/>
    <lineage>
        <taxon>Bacteria</taxon>
        <taxon>Candidatus Curtissiibacteriota</taxon>
    </lineage>
</organism>
<protein>
    <recommendedName>
        <fullName evidence="2">DUF5652 domain-containing protein</fullName>
    </recommendedName>
</protein>
<accession>A0A1F5H344</accession>
<evidence type="ECO:0000313" key="3">
    <source>
        <dbReference type="EMBL" id="OGD98576.1"/>
    </source>
</evidence>
<evidence type="ECO:0000313" key="4">
    <source>
        <dbReference type="Proteomes" id="UP000177039"/>
    </source>
</evidence>
<dbReference type="Proteomes" id="UP000177039">
    <property type="component" value="Unassembled WGS sequence"/>
</dbReference>
<reference evidence="3 4" key="1">
    <citation type="journal article" date="2016" name="Nat. Commun.">
        <title>Thousands of microbial genomes shed light on interconnected biogeochemical processes in an aquifer system.</title>
        <authorList>
            <person name="Anantharaman K."/>
            <person name="Brown C.T."/>
            <person name="Hug L.A."/>
            <person name="Sharon I."/>
            <person name="Castelle C.J."/>
            <person name="Probst A.J."/>
            <person name="Thomas B.C."/>
            <person name="Singh A."/>
            <person name="Wilkins M.J."/>
            <person name="Karaoz U."/>
            <person name="Brodie E.L."/>
            <person name="Williams K.H."/>
            <person name="Hubbard S.S."/>
            <person name="Banfield J.F."/>
        </authorList>
    </citation>
    <scope>NUCLEOTIDE SEQUENCE [LARGE SCALE GENOMIC DNA]</scope>
</reference>
<feature type="transmembrane region" description="Helical" evidence="1">
    <location>
        <begin position="12"/>
        <end position="39"/>
    </location>
</feature>
<dbReference type="AlphaFoldDB" id="A0A1F5H344"/>
<dbReference type="EMBL" id="MFBT01000034">
    <property type="protein sequence ID" value="OGD98576.1"/>
    <property type="molecule type" value="Genomic_DNA"/>
</dbReference>
<sequence length="86" mass="10024">MNFLFPNNNFSANPALILIFLPLIIWSFAMKGFALWHAVQEDEKYWFMAILILNTFGILEIFYLFVFAKNKIGVNSLLKKINIGKH</sequence>